<comment type="pathway">
    <text evidence="1 9">Carbohydrate acid metabolism; D-gluconate degradation.</text>
</comment>
<evidence type="ECO:0000256" key="7">
    <source>
        <dbReference type="ARBA" id="ARBA00022840"/>
    </source>
</evidence>
<evidence type="ECO:0000313" key="11">
    <source>
        <dbReference type="Proteomes" id="UP001221757"/>
    </source>
</evidence>
<dbReference type="CDD" id="cd02021">
    <property type="entry name" value="GntK"/>
    <property type="match status" value="1"/>
</dbReference>
<dbReference type="NCBIfam" id="TIGR01313">
    <property type="entry name" value="therm_gnt_kin"/>
    <property type="match status" value="1"/>
</dbReference>
<reference evidence="10" key="1">
    <citation type="submission" date="2023-03" db="EMBL/GenBank/DDBJ databases">
        <title>Massive genome expansion in bonnet fungi (Mycena s.s.) driven by repeated elements and novel gene families across ecological guilds.</title>
        <authorList>
            <consortium name="Lawrence Berkeley National Laboratory"/>
            <person name="Harder C.B."/>
            <person name="Miyauchi S."/>
            <person name="Viragh M."/>
            <person name="Kuo A."/>
            <person name="Thoen E."/>
            <person name="Andreopoulos B."/>
            <person name="Lu D."/>
            <person name="Skrede I."/>
            <person name="Drula E."/>
            <person name="Henrissat B."/>
            <person name="Morin E."/>
            <person name="Kohler A."/>
            <person name="Barry K."/>
            <person name="LaButti K."/>
            <person name="Morin E."/>
            <person name="Salamov A."/>
            <person name="Lipzen A."/>
            <person name="Mereny Z."/>
            <person name="Hegedus B."/>
            <person name="Baldrian P."/>
            <person name="Stursova M."/>
            <person name="Weitz H."/>
            <person name="Taylor A."/>
            <person name="Grigoriev I.V."/>
            <person name="Nagy L.G."/>
            <person name="Martin F."/>
            <person name="Kauserud H."/>
        </authorList>
    </citation>
    <scope>NUCLEOTIDE SEQUENCE</scope>
    <source>
        <strain evidence="10">CBHHK067</strain>
    </source>
</reference>
<keyword evidence="4 9" id="KW-0808">Transferase</keyword>
<gene>
    <name evidence="10" type="ORF">B0H17DRAFT_1222344</name>
</gene>
<dbReference type="SUPFAM" id="SSF52540">
    <property type="entry name" value="P-loop containing nucleoside triphosphate hydrolases"/>
    <property type="match status" value="1"/>
</dbReference>
<dbReference type="PANTHER" id="PTHR43442">
    <property type="entry name" value="GLUCONOKINASE-RELATED"/>
    <property type="match status" value="1"/>
</dbReference>
<dbReference type="GO" id="GO:0046316">
    <property type="term" value="F:gluconokinase activity"/>
    <property type="evidence" value="ECO:0007669"/>
    <property type="project" value="UniProtKB-EC"/>
</dbReference>
<dbReference type="GO" id="GO:0005737">
    <property type="term" value="C:cytoplasm"/>
    <property type="evidence" value="ECO:0007669"/>
    <property type="project" value="TreeGrafter"/>
</dbReference>
<comment type="caution">
    <text evidence="10">The sequence shown here is derived from an EMBL/GenBank/DDBJ whole genome shotgun (WGS) entry which is preliminary data.</text>
</comment>
<organism evidence="10 11">
    <name type="scientific">Mycena rosella</name>
    <name type="common">Pink bonnet</name>
    <name type="synonym">Agaricus rosellus</name>
    <dbReference type="NCBI Taxonomy" id="1033263"/>
    <lineage>
        <taxon>Eukaryota</taxon>
        <taxon>Fungi</taxon>
        <taxon>Dikarya</taxon>
        <taxon>Basidiomycota</taxon>
        <taxon>Agaricomycotina</taxon>
        <taxon>Agaricomycetes</taxon>
        <taxon>Agaricomycetidae</taxon>
        <taxon>Agaricales</taxon>
        <taxon>Marasmiineae</taxon>
        <taxon>Mycenaceae</taxon>
        <taxon>Mycena</taxon>
    </lineage>
</organism>
<comment type="catalytic activity">
    <reaction evidence="8 9">
        <text>D-gluconate + ATP = 6-phospho-D-gluconate + ADP + H(+)</text>
        <dbReference type="Rhea" id="RHEA:19433"/>
        <dbReference type="ChEBI" id="CHEBI:15378"/>
        <dbReference type="ChEBI" id="CHEBI:18391"/>
        <dbReference type="ChEBI" id="CHEBI:30616"/>
        <dbReference type="ChEBI" id="CHEBI:58759"/>
        <dbReference type="ChEBI" id="CHEBI:456216"/>
        <dbReference type="EC" id="2.7.1.12"/>
    </reaction>
</comment>
<evidence type="ECO:0000256" key="6">
    <source>
        <dbReference type="ARBA" id="ARBA00022777"/>
    </source>
</evidence>
<evidence type="ECO:0000256" key="2">
    <source>
        <dbReference type="ARBA" id="ARBA00008420"/>
    </source>
</evidence>
<evidence type="ECO:0000256" key="3">
    <source>
        <dbReference type="ARBA" id="ARBA00012054"/>
    </source>
</evidence>
<dbReference type="InterPro" id="IPR031322">
    <property type="entry name" value="Shikimate/glucono_kinase"/>
</dbReference>
<dbReference type="InterPro" id="IPR027417">
    <property type="entry name" value="P-loop_NTPase"/>
</dbReference>
<dbReference type="AlphaFoldDB" id="A0AAD7F627"/>
<comment type="similarity">
    <text evidence="2 9">Belongs to the gluconokinase GntK/GntV family.</text>
</comment>
<keyword evidence="11" id="KW-1185">Reference proteome</keyword>
<evidence type="ECO:0000256" key="9">
    <source>
        <dbReference type="RuleBase" id="RU363066"/>
    </source>
</evidence>
<dbReference type="InterPro" id="IPR006001">
    <property type="entry name" value="Therm_gnt_kin"/>
</dbReference>
<dbReference type="GO" id="GO:0005975">
    <property type="term" value="P:carbohydrate metabolic process"/>
    <property type="evidence" value="ECO:0007669"/>
    <property type="project" value="InterPro"/>
</dbReference>
<keyword evidence="5 9" id="KW-0547">Nucleotide-binding</keyword>
<dbReference type="EC" id="2.7.1.12" evidence="3 9"/>
<dbReference type="EMBL" id="JARKIE010001253">
    <property type="protein sequence ID" value="KAJ7603933.1"/>
    <property type="molecule type" value="Genomic_DNA"/>
</dbReference>
<dbReference type="Pfam" id="PF01202">
    <property type="entry name" value="SKI"/>
    <property type="match status" value="1"/>
</dbReference>
<evidence type="ECO:0000256" key="8">
    <source>
        <dbReference type="ARBA" id="ARBA00048090"/>
    </source>
</evidence>
<protein>
    <recommendedName>
        <fullName evidence="3 9">Gluconokinase</fullName>
        <ecNumber evidence="3 9">2.7.1.12</ecNumber>
    </recommendedName>
</protein>
<dbReference type="GO" id="GO:0005524">
    <property type="term" value="F:ATP binding"/>
    <property type="evidence" value="ECO:0007669"/>
    <property type="project" value="UniProtKB-KW"/>
</dbReference>
<name>A0AAD7F627_MYCRO</name>
<evidence type="ECO:0000256" key="5">
    <source>
        <dbReference type="ARBA" id="ARBA00022741"/>
    </source>
</evidence>
<keyword evidence="6 9" id="KW-0418">Kinase</keyword>
<evidence type="ECO:0000256" key="4">
    <source>
        <dbReference type="ARBA" id="ARBA00022679"/>
    </source>
</evidence>
<evidence type="ECO:0000313" key="10">
    <source>
        <dbReference type="EMBL" id="KAJ7603933.1"/>
    </source>
</evidence>
<sequence length="207" mass="21845">MGTGPVFIVVMGVSGTGKSTLGAALAAALRLPYVDGDDLHPRANVEKMGRGEPLTDADRGPWLSAIRGTAERIVGEQQQRLDASAEAEEGPHGVVIACSALKRAYRDVLRGRGGEGDAAQPTRTDHTRGGPAALPTYFVFIDGSREVLRARMTNRTGHFMKAGMLDSQLATLESPRGEEGVVLVSVEDPTATQVENAVRELEGLLAG</sequence>
<keyword evidence="7 9" id="KW-0067">ATP-binding</keyword>
<accession>A0AAD7F627</accession>
<dbReference type="Gene3D" id="3.40.50.300">
    <property type="entry name" value="P-loop containing nucleotide triphosphate hydrolases"/>
    <property type="match status" value="1"/>
</dbReference>
<dbReference type="GO" id="GO:0016787">
    <property type="term" value="F:hydrolase activity"/>
    <property type="evidence" value="ECO:0007669"/>
    <property type="project" value="UniProtKB-KW"/>
</dbReference>
<keyword evidence="10" id="KW-0378">Hydrolase</keyword>
<evidence type="ECO:0000256" key="1">
    <source>
        <dbReference type="ARBA" id="ARBA00004875"/>
    </source>
</evidence>
<dbReference type="PANTHER" id="PTHR43442:SF3">
    <property type="entry name" value="GLUCONOKINASE-RELATED"/>
    <property type="match status" value="1"/>
</dbReference>
<proteinExistence type="inferred from homology"/>
<dbReference type="Proteomes" id="UP001221757">
    <property type="component" value="Unassembled WGS sequence"/>
</dbReference>